<feature type="domain" description="RIO kinase" evidence="13">
    <location>
        <begin position="32"/>
        <end position="280"/>
    </location>
</feature>
<comment type="catalytic activity">
    <reaction evidence="10">
        <text>L-threonyl-[protein] + ATP = O-phospho-L-threonyl-[protein] + ADP + H(+)</text>
        <dbReference type="Rhea" id="RHEA:46608"/>
        <dbReference type="Rhea" id="RHEA-COMP:11060"/>
        <dbReference type="Rhea" id="RHEA-COMP:11605"/>
        <dbReference type="ChEBI" id="CHEBI:15378"/>
        <dbReference type="ChEBI" id="CHEBI:30013"/>
        <dbReference type="ChEBI" id="CHEBI:30616"/>
        <dbReference type="ChEBI" id="CHEBI:61977"/>
        <dbReference type="ChEBI" id="CHEBI:456216"/>
        <dbReference type="EC" id="2.7.11.1"/>
    </reaction>
</comment>
<evidence type="ECO:0000256" key="11">
    <source>
        <dbReference type="ARBA" id="ARBA00048679"/>
    </source>
</evidence>
<evidence type="ECO:0000313" key="15">
    <source>
        <dbReference type="Proteomes" id="UP000259030"/>
    </source>
</evidence>
<comment type="catalytic activity">
    <reaction evidence="11">
        <text>L-seryl-[protein] + ATP = O-phospho-L-seryl-[protein] + ADP + H(+)</text>
        <dbReference type="Rhea" id="RHEA:17989"/>
        <dbReference type="Rhea" id="RHEA-COMP:9863"/>
        <dbReference type="Rhea" id="RHEA-COMP:11604"/>
        <dbReference type="ChEBI" id="CHEBI:15378"/>
        <dbReference type="ChEBI" id="CHEBI:29999"/>
        <dbReference type="ChEBI" id="CHEBI:30616"/>
        <dbReference type="ChEBI" id="CHEBI:83421"/>
        <dbReference type="ChEBI" id="CHEBI:456216"/>
        <dbReference type="EC" id="2.7.11.1"/>
    </reaction>
</comment>
<keyword evidence="5" id="KW-0479">Metal-binding</keyword>
<evidence type="ECO:0000256" key="6">
    <source>
        <dbReference type="ARBA" id="ARBA00022741"/>
    </source>
</evidence>
<keyword evidence="8" id="KW-0067">ATP-binding</keyword>
<evidence type="ECO:0000256" key="10">
    <source>
        <dbReference type="ARBA" id="ARBA00047899"/>
    </source>
</evidence>
<dbReference type="RefSeq" id="WP_027461930.1">
    <property type="nucleotide sequence ID" value="NZ_CP021081.1"/>
</dbReference>
<dbReference type="STRING" id="317577.GCA_000419625_00483"/>
<evidence type="ECO:0000256" key="9">
    <source>
        <dbReference type="ARBA" id="ARBA00022842"/>
    </source>
</evidence>
<dbReference type="Gene3D" id="1.10.510.10">
    <property type="entry name" value="Transferase(Phosphotransferase) domain 1"/>
    <property type="match status" value="1"/>
</dbReference>
<dbReference type="EMBL" id="CP021081">
    <property type="protein sequence ID" value="ASN80160.1"/>
    <property type="molecule type" value="Genomic_DNA"/>
</dbReference>
<dbReference type="InterPro" id="IPR011009">
    <property type="entry name" value="Kinase-like_dom_sf"/>
</dbReference>
<sequence>MSARHHWDEDDRDFSAVQTIRRKRTKPQGRRRLADLTNDDESGDDRDDLIRRLTDLGLLTEVVAELKSGKEATAYVARTPKGTALLKIYRDLAARSFKNDAVYREGQVILDERAKRAMDSRSRRGLEFLQQDWVMAEYARLWHLWAAGLNVPEPLVGPTPFEYSATPPAVLMRLIGTEDHPAPRLSEARLTPDEARAAWAQAVQGMADLLRLGYAHGDYSTYNLLWWENTVIMIDFPQLTTRQNPNFRDLLRRDAESLAVSFRRHGIHESGETTLREVQRRALGPGPEPRMVLP</sequence>
<evidence type="ECO:0000256" key="1">
    <source>
        <dbReference type="ARBA" id="ARBA00009196"/>
    </source>
</evidence>
<dbReference type="Gene3D" id="3.30.200.20">
    <property type="entry name" value="Phosphorylase Kinase, domain 1"/>
    <property type="match status" value="1"/>
</dbReference>
<evidence type="ECO:0000256" key="8">
    <source>
        <dbReference type="ARBA" id="ARBA00022840"/>
    </source>
</evidence>
<dbReference type="GO" id="GO:0046872">
    <property type="term" value="F:metal ion binding"/>
    <property type="evidence" value="ECO:0007669"/>
    <property type="project" value="UniProtKB-KW"/>
</dbReference>
<evidence type="ECO:0000256" key="3">
    <source>
        <dbReference type="ARBA" id="ARBA00022527"/>
    </source>
</evidence>
<keyword evidence="3" id="KW-0723">Serine/threonine-protein kinase</keyword>
<dbReference type="EC" id="2.7.11.1" evidence="2"/>
<keyword evidence="9" id="KW-0460">Magnesium</keyword>
<dbReference type="Proteomes" id="UP000259030">
    <property type="component" value="Chromosome"/>
</dbReference>
<evidence type="ECO:0000256" key="5">
    <source>
        <dbReference type="ARBA" id="ARBA00022723"/>
    </source>
</evidence>
<dbReference type="GO" id="GO:0004674">
    <property type="term" value="F:protein serine/threonine kinase activity"/>
    <property type="evidence" value="ECO:0007669"/>
    <property type="project" value="UniProtKB-KW"/>
</dbReference>
<dbReference type="SUPFAM" id="SSF56112">
    <property type="entry name" value="Protein kinase-like (PK-like)"/>
    <property type="match status" value="1"/>
</dbReference>
<reference evidence="14 15" key="1">
    <citation type="submission" date="2017-05" db="EMBL/GenBank/DDBJ databases">
        <title>The complete genome sequence of Deinococcus ficus isolated from the rhizosphere of the Ficus religiosa L. in Taiwan.</title>
        <authorList>
            <person name="Wu K.-M."/>
            <person name="Liao T.-L."/>
            <person name="Liu Y.-M."/>
            <person name="Young C.-C."/>
            <person name="Tsai S.-F."/>
        </authorList>
    </citation>
    <scope>NUCLEOTIDE SEQUENCE [LARGE SCALE GENOMIC DNA]</scope>
    <source>
        <strain evidence="14 15">CC-FR2-10</strain>
    </source>
</reference>
<proteinExistence type="inferred from homology"/>
<evidence type="ECO:0000256" key="2">
    <source>
        <dbReference type="ARBA" id="ARBA00012513"/>
    </source>
</evidence>
<feature type="region of interest" description="Disordered" evidence="12">
    <location>
        <begin position="16"/>
        <end position="43"/>
    </location>
</feature>
<dbReference type="KEGG" id="dfc:DFI_03280"/>
<dbReference type="Pfam" id="PF01163">
    <property type="entry name" value="RIO1"/>
    <property type="match status" value="1"/>
</dbReference>
<dbReference type="PANTHER" id="PTHR45723">
    <property type="entry name" value="SERINE/THREONINE-PROTEIN KINASE RIO1"/>
    <property type="match status" value="1"/>
</dbReference>
<dbReference type="GO" id="GO:0005524">
    <property type="term" value="F:ATP binding"/>
    <property type="evidence" value="ECO:0007669"/>
    <property type="project" value="UniProtKB-KW"/>
</dbReference>
<dbReference type="InterPro" id="IPR000687">
    <property type="entry name" value="RIO_kinase"/>
</dbReference>
<dbReference type="InterPro" id="IPR018934">
    <property type="entry name" value="RIO_dom"/>
</dbReference>
<dbReference type="SMART" id="SM00090">
    <property type="entry name" value="RIO"/>
    <property type="match status" value="1"/>
</dbReference>
<feature type="region of interest" description="Disordered" evidence="12">
    <location>
        <begin position="271"/>
        <end position="294"/>
    </location>
</feature>
<keyword evidence="7" id="KW-0418">Kinase</keyword>
<evidence type="ECO:0000256" key="7">
    <source>
        <dbReference type="ARBA" id="ARBA00022777"/>
    </source>
</evidence>
<feature type="compositionally biased region" description="Basic and acidic residues" evidence="12">
    <location>
        <begin position="271"/>
        <end position="280"/>
    </location>
</feature>
<evidence type="ECO:0000256" key="12">
    <source>
        <dbReference type="SAM" id="MobiDB-lite"/>
    </source>
</evidence>
<evidence type="ECO:0000313" key="14">
    <source>
        <dbReference type="EMBL" id="ASN80160.1"/>
    </source>
</evidence>
<feature type="compositionally biased region" description="Basic residues" evidence="12">
    <location>
        <begin position="20"/>
        <end position="31"/>
    </location>
</feature>
<comment type="similarity">
    <text evidence="1">Belongs to the protein kinase superfamily. RIO-type Ser/Thr kinase family.</text>
</comment>
<name>A0A221SU65_9DEIO</name>
<dbReference type="InterPro" id="IPR051272">
    <property type="entry name" value="RIO-type_Ser/Thr_kinase"/>
</dbReference>
<keyword evidence="4" id="KW-0808">Transferase</keyword>
<evidence type="ECO:0000256" key="4">
    <source>
        <dbReference type="ARBA" id="ARBA00022679"/>
    </source>
</evidence>
<gene>
    <name evidence="14" type="ORF">DFI_03280</name>
</gene>
<accession>A0A221SU65</accession>
<protein>
    <recommendedName>
        <fullName evidence="2">non-specific serine/threonine protein kinase</fullName>
        <ecNumber evidence="2">2.7.11.1</ecNumber>
    </recommendedName>
</protein>
<keyword evidence="15" id="KW-1185">Reference proteome</keyword>
<keyword evidence="6" id="KW-0547">Nucleotide-binding</keyword>
<dbReference type="AlphaFoldDB" id="A0A221SU65"/>
<organism evidence="14 15">
    <name type="scientific">Deinococcus ficus</name>
    <dbReference type="NCBI Taxonomy" id="317577"/>
    <lineage>
        <taxon>Bacteria</taxon>
        <taxon>Thermotogati</taxon>
        <taxon>Deinococcota</taxon>
        <taxon>Deinococci</taxon>
        <taxon>Deinococcales</taxon>
        <taxon>Deinococcaceae</taxon>
        <taxon>Deinococcus</taxon>
    </lineage>
</organism>
<evidence type="ECO:0000259" key="13">
    <source>
        <dbReference type="SMART" id="SM00090"/>
    </source>
</evidence>